<sequence length="137" mass="14876">MQSKMDTCRTFMFAGIACTARAGTCEGEVSHSFGIGNTVPEPESVRPGLQANGASCADRVLSMLRRRMQLGDQAGCIQQINEAGGLRVALMPSISHSSAVQRIRSRRATFQAIHAADFHVVPISLYYQLSGFPRTYP</sequence>
<dbReference type="InParanoid" id="A0A165F8D3"/>
<reference evidence="1 2" key="1">
    <citation type="journal article" date="2016" name="Mol. Biol. Evol.">
        <title>Comparative Genomics of Early-Diverging Mushroom-Forming Fungi Provides Insights into the Origins of Lignocellulose Decay Capabilities.</title>
        <authorList>
            <person name="Nagy L.G."/>
            <person name="Riley R."/>
            <person name="Tritt A."/>
            <person name="Adam C."/>
            <person name="Daum C."/>
            <person name="Floudas D."/>
            <person name="Sun H."/>
            <person name="Yadav J.S."/>
            <person name="Pangilinan J."/>
            <person name="Larsson K.H."/>
            <person name="Matsuura K."/>
            <person name="Barry K."/>
            <person name="Labutti K."/>
            <person name="Kuo R."/>
            <person name="Ohm R.A."/>
            <person name="Bhattacharya S.S."/>
            <person name="Shirouzu T."/>
            <person name="Yoshinaga Y."/>
            <person name="Martin F.M."/>
            <person name="Grigoriev I.V."/>
            <person name="Hibbett D.S."/>
        </authorList>
    </citation>
    <scope>NUCLEOTIDE SEQUENCE [LARGE SCALE GENOMIC DNA]</scope>
    <source>
        <strain evidence="1 2">HHB12733</strain>
    </source>
</reference>
<keyword evidence="2" id="KW-1185">Reference proteome</keyword>
<accession>A0A165F8D3</accession>
<dbReference type="EMBL" id="KV423978">
    <property type="protein sequence ID" value="KZT56382.1"/>
    <property type="molecule type" value="Genomic_DNA"/>
</dbReference>
<organism evidence="1 2">
    <name type="scientific">Calocera cornea HHB12733</name>
    <dbReference type="NCBI Taxonomy" id="1353952"/>
    <lineage>
        <taxon>Eukaryota</taxon>
        <taxon>Fungi</taxon>
        <taxon>Dikarya</taxon>
        <taxon>Basidiomycota</taxon>
        <taxon>Agaricomycotina</taxon>
        <taxon>Dacrymycetes</taxon>
        <taxon>Dacrymycetales</taxon>
        <taxon>Dacrymycetaceae</taxon>
        <taxon>Calocera</taxon>
    </lineage>
</organism>
<dbReference type="AlphaFoldDB" id="A0A165F8D3"/>
<evidence type="ECO:0000313" key="2">
    <source>
        <dbReference type="Proteomes" id="UP000076842"/>
    </source>
</evidence>
<dbReference type="Proteomes" id="UP000076842">
    <property type="component" value="Unassembled WGS sequence"/>
</dbReference>
<protein>
    <submittedName>
        <fullName evidence="1">Uncharacterized protein</fullName>
    </submittedName>
</protein>
<proteinExistence type="predicted"/>
<evidence type="ECO:0000313" key="1">
    <source>
        <dbReference type="EMBL" id="KZT56382.1"/>
    </source>
</evidence>
<gene>
    <name evidence="1" type="ORF">CALCODRAFT_316687</name>
</gene>
<name>A0A165F8D3_9BASI</name>